<protein>
    <recommendedName>
        <fullName evidence="5">Cell division protein FtsL</fullName>
    </recommendedName>
</protein>
<dbReference type="Proteomes" id="UP000325957">
    <property type="component" value="Unassembled WGS sequence"/>
</dbReference>
<reference evidence="3 4" key="1">
    <citation type="submission" date="2019-05" db="EMBL/GenBank/DDBJ databases">
        <title>Kocuria coralli sp. nov., a novel actinobacterium isolated from coral reef seawater.</title>
        <authorList>
            <person name="Li J."/>
        </authorList>
    </citation>
    <scope>NUCLEOTIDE SEQUENCE [LARGE SCALE GENOMIC DNA]</scope>
    <source>
        <strain evidence="3 4">SCSIO 13007</strain>
    </source>
</reference>
<feature type="transmembrane region" description="Helical" evidence="2">
    <location>
        <begin position="48"/>
        <end position="68"/>
    </location>
</feature>
<dbReference type="RefSeq" id="WP_158033451.1">
    <property type="nucleotide sequence ID" value="NZ_ML708615.1"/>
</dbReference>
<evidence type="ECO:0000256" key="1">
    <source>
        <dbReference type="SAM" id="MobiDB-lite"/>
    </source>
</evidence>
<dbReference type="AlphaFoldDB" id="A0A5J5KYC2"/>
<feature type="region of interest" description="Disordered" evidence="1">
    <location>
        <begin position="192"/>
        <end position="273"/>
    </location>
</feature>
<feature type="compositionally biased region" description="Low complexity" evidence="1">
    <location>
        <begin position="248"/>
        <end position="273"/>
    </location>
</feature>
<feature type="compositionally biased region" description="Low complexity" evidence="1">
    <location>
        <begin position="211"/>
        <end position="234"/>
    </location>
</feature>
<dbReference type="OrthoDB" id="4967010at2"/>
<feature type="region of interest" description="Disordered" evidence="1">
    <location>
        <begin position="1"/>
        <end position="20"/>
    </location>
</feature>
<evidence type="ECO:0008006" key="5">
    <source>
        <dbReference type="Google" id="ProtNLM"/>
    </source>
</evidence>
<accession>A0A5J5KYC2</accession>
<evidence type="ECO:0000256" key="2">
    <source>
        <dbReference type="SAM" id="Phobius"/>
    </source>
</evidence>
<name>A0A5J5KYC2_9MICC</name>
<organism evidence="3 4">
    <name type="scientific">Kocuria coralli</name>
    <dbReference type="NCBI Taxonomy" id="1461025"/>
    <lineage>
        <taxon>Bacteria</taxon>
        <taxon>Bacillati</taxon>
        <taxon>Actinomycetota</taxon>
        <taxon>Actinomycetes</taxon>
        <taxon>Micrococcales</taxon>
        <taxon>Micrococcaceae</taxon>
        <taxon>Kocuria</taxon>
    </lineage>
</organism>
<keyword evidence="2" id="KW-0472">Membrane</keyword>
<keyword evidence="4" id="KW-1185">Reference proteome</keyword>
<evidence type="ECO:0000313" key="3">
    <source>
        <dbReference type="EMBL" id="KAA9394428.1"/>
    </source>
</evidence>
<evidence type="ECO:0000313" key="4">
    <source>
        <dbReference type="Proteomes" id="UP000325957"/>
    </source>
</evidence>
<keyword evidence="2" id="KW-1133">Transmembrane helix</keyword>
<comment type="caution">
    <text evidence="3">The sequence shown here is derived from an EMBL/GenBank/DDBJ whole genome shotgun (WGS) entry which is preliminary data.</text>
</comment>
<sequence>MTQRKAKAPSPGPQGRQGRLQRLRSRIREARPGAAAGRAIARRRWSKFMPIVVAVMAIIATLTVILLLNVRISDGQYRLVELRAQERSLAQEAEALTQDLEFYQAPQNLARAASDEGMVSATSEGVVDLTSDEVTGDPEPAAAGEDNDVLVDQPVQRGSAVADRAAALARERRDALPETQAQVDEQLRAANDAESEVDLHGGSIPAPQQRTPSSATATPSPSGVPTGAPAQDGDQVQDDRVQDDQAQDDQAQGDQAQGEQAAAEPAAPAGGGQ</sequence>
<proteinExistence type="predicted"/>
<feature type="region of interest" description="Disordered" evidence="1">
    <location>
        <begin position="127"/>
        <end position="146"/>
    </location>
</feature>
<keyword evidence="2" id="KW-0812">Transmembrane</keyword>
<dbReference type="EMBL" id="SZWF01000006">
    <property type="protein sequence ID" value="KAA9394428.1"/>
    <property type="molecule type" value="Genomic_DNA"/>
</dbReference>
<gene>
    <name evidence="3" type="ORF">FCK90_06265</name>
</gene>